<feature type="domain" description="ABC transmembrane type-1" evidence="9">
    <location>
        <begin position="61"/>
        <end position="256"/>
    </location>
</feature>
<feature type="domain" description="ABC transmembrane type-1" evidence="9">
    <location>
        <begin position="339"/>
        <end position="537"/>
    </location>
</feature>
<feature type="transmembrane region" description="Helical" evidence="8">
    <location>
        <begin position="516"/>
        <end position="537"/>
    </location>
</feature>
<feature type="transmembrane region" description="Helical" evidence="8">
    <location>
        <begin position="99"/>
        <end position="120"/>
    </location>
</feature>
<keyword evidence="6 8" id="KW-1133">Transmembrane helix</keyword>
<feature type="transmembrane region" description="Helical" evidence="8">
    <location>
        <begin position="413"/>
        <end position="434"/>
    </location>
</feature>
<dbReference type="RefSeq" id="WP_245787953.1">
    <property type="nucleotide sequence ID" value="NZ_FQZG01000036.1"/>
</dbReference>
<dbReference type="GO" id="GO:0005886">
    <property type="term" value="C:plasma membrane"/>
    <property type="evidence" value="ECO:0007669"/>
    <property type="project" value="UniProtKB-SubCell"/>
</dbReference>
<feature type="transmembrane region" description="Helical" evidence="8">
    <location>
        <begin position="285"/>
        <end position="309"/>
    </location>
</feature>
<dbReference type="PROSITE" id="PS50928">
    <property type="entry name" value="ABC_TM1"/>
    <property type="match status" value="2"/>
</dbReference>
<dbReference type="Pfam" id="PF00528">
    <property type="entry name" value="BPD_transp_1"/>
    <property type="match status" value="2"/>
</dbReference>
<dbReference type="STRING" id="1123357.SAMN02745244_02138"/>
<comment type="similarity">
    <text evidence="8">Belongs to the binding-protein-dependent transport system permease family.</text>
</comment>
<evidence type="ECO:0000256" key="1">
    <source>
        <dbReference type="ARBA" id="ARBA00004429"/>
    </source>
</evidence>
<dbReference type="Gene3D" id="1.10.3720.10">
    <property type="entry name" value="MetI-like"/>
    <property type="match status" value="2"/>
</dbReference>
<evidence type="ECO:0000256" key="6">
    <source>
        <dbReference type="ARBA" id="ARBA00022989"/>
    </source>
</evidence>
<keyword evidence="7 8" id="KW-0472">Membrane</keyword>
<reference evidence="11" key="1">
    <citation type="submission" date="2016-11" db="EMBL/GenBank/DDBJ databases">
        <authorList>
            <person name="Varghese N."/>
            <person name="Submissions S."/>
        </authorList>
    </citation>
    <scope>NUCLEOTIDE SEQUENCE [LARGE SCALE GENOMIC DNA]</scope>
    <source>
        <strain evidence="11">DSM 12906</strain>
    </source>
</reference>
<feature type="transmembrane region" description="Helical" evidence="8">
    <location>
        <begin position="60"/>
        <end position="87"/>
    </location>
</feature>
<evidence type="ECO:0000259" key="9">
    <source>
        <dbReference type="PROSITE" id="PS50928"/>
    </source>
</evidence>
<dbReference type="PANTHER" id="PTHR43357:SF4">
    <property type="entry name" value="INNER MEMBRANE ABC TRANSPORTER PERMEASE PROTEIN YDCV"/>
    <property type="match status" value="1"/>
</dbReference>
<evidence type="ECO:0000313" key="11">
    <source>
        <dbReference type="Proteomes" id="UP000184512"/>
    </source>
</evidence>
<keyword evidence="5 8" id="KW-0812">Transmembrane</keyword>
<dbReference type="Proteomes" id="UP000184512">
    <property type="component" value="Unassembled WGS sequence"/>
</dbReference>
<accession>A0A1M6I136</accession>
<evidence type="ECO:0000256" key="8">
    <source>
        <dbReference type="RuleBase" id="RU363032"/>
    </source>
</evidence>
<comment type="subcellular location">
    <subcellularLocation>
        <location evidence="1">Cell inner membrane</location>
        <topology evidence="1">Multi-pass membrane protein</topology>
    </subcellularLocation>
    <subcellularLocation>
        <location evidence="8">Cell membrane</location>
        <topology evidence="8">Multi-pass membrane protein</topology>
    </subcellularLocation>
</comment>
<evidence type="ECO:0000256" key="7">
    <source>
        <dbReference type="ARBA" id="ARBA00023136"/>
    </source>
</evidence>
<dbReference type="EMBL" id="FQZG01000036">
    <property type="protein sequence ID" value="SHJ28110.1"/>
    <property type="molecule type" value="Genomic_DNA"/>
</dbReference>
<organism evidence="10 11">
    <name type="scientific">Tessaracoccus bendigoensis DSM 12906</name>
    <dbReference type="NCBI Taxonomy" id="1123357"/>
    <lineage>
        <taxon>Bacteria</taxon>
        <taxon>Bacillati</taxon>
        <taxon>Actinomycetota</taxon>
        <taxon>Actinomycetes</taxon>
        <taxon>Propionibacteriales</taxon>
        <taxon>Propionibacteriaceae</taxon>
        <taxon>Tessaracoccus</taxon>
    </lineage>
</organism>
<feature type="transmembrane region" description="Helical" evidence="8">
    <location>
        <begin position="235"/>
        <end position="255"/>
    </location>
</feature>
<feature type="transmembrane region" description="Helical" evidence="8">
    <location>
        <begin position="343"/>
        <end position="364"/>
    </location>
</feature>
<keyword evidence="11" id="KW-1185">Reference proteome</keyword>
<gene>
    <name evidence="10" type="ORF">SAMN02745244_02138</name>
</gene>
<dbReference type="InterPro" id="IPR035906">
    <property type="entry name" value="MetI-like_sf"/>
</dbReference>
<evidence type="ECO:0000256" key="2">
    <source>
        <dbReference type="ARBA" id="ARBA00022448"/>
    </source>
</evidence>
<feature type="transmembrane region" description="Helical" evidence="8">
    <location>
        <begin position="376"/>
        <end position="401"/>
    </location>
</feature>
<feature type="transmembrane region" description="Helical" evidence="8">
    <location>
        <begin position="187"/>
        <end position="215"/>
    </location>
</feature>
<proteinExistence type="inferred from homology"/>
<dbReference type="CDD" id="cd06261">
    <property type="entry name" value="TM_PBP2"/>
    <property type="match status" value="2"/>
</dbReference>
<keyword evidence="4" id="KW-0997">Cell inner membrane</keyword>
<dbReference type="GO" id="GO:0055085">
    <property type="term" value="P:transmembrane transport"/>
    <property type="evidence" value="ECO:0007669"/>
    <property type="project" value="InterPro"/>
</dbReference>
<evidence type="ECO:0000256" key="3">
    <source>
        <dbReference type="ARBA" id="ARBA00022475"/>
    </source>
</evidence>
<name>A0A1M6I136_9ACTN</name>
<feature type="transmembrane region" description="Helical" evidence="8">
    <location>
        <begin position="471"/>
        <end position="493"/>
    </location>
</feature>
<sequence length="548" mass="58062">MNPWGWRVAWLLAAAVPLAFLTLFFAWPAASLVLRGFHDGDGWTLSGFQTVFASPRTWRAVGFTLTSATASTLLCLLLGLPGAYLLYRTRFAGQGALRALVSVPFVLPTVVVGVAFGALLREDGLLGWAGLSGTPAAILGAMVFFNYSVVVRTVGSMWARLDPRLEQAAATLGASPLRVLLGVTLPALAPAIVSAASLVFLFSASSYGIVMVLGQGSYSSIETEIWFLTTQLLDLRSAAALSITQLVIVTLALWLSSAAQTRTTASLRLQPDSATSRRFDRRRDWAPMALTLGVTVVLLVAPLGNLLWLSLHRGDRLTLANYSQLASDGAMGTTLWAAGRTSLVTALAATGMAVALGMLVSLVASRRPRSTSARRGLAALESLFLLPLGVSAVTVGFGYLITLNRPPLDLRSSLVLIPIAQAVVALPLIVRILLPVLRAIDPRQLEAASTLGSGPLRVLLRIELPHLWRGLGLATGFAFATSLGEFGATSFLARPDNPTLPVLIFRLFGRPGSETYGMALAASVLLAGLAGITMAAAERLRPQEVTTW</sequence>
<evidence type="ECO:0000256" key="5">
    <source>
        <dbReference type="ARBA" id="ARBA00022692"/>
    </source>
</evidence>
<evidence type="ECO:0000313" key="10">
    <source>
        <dbReference type="EMBL" id="SHJ28110.1"/>
    </source>
</evidence>
<dbReference type="InterPro" id="IPR000515">
    <property type="entry name" value="MetI-like"/>
</dbReference>
<feature type="transmembrane region" description="Helical" evidence="8">
    <location>
        <begin position="126"/>
        <end position="150"/>
    </location>
</feature>
<protein>
    <submittedName>
        <fullName evidence="10">Thiamine transport system permease protein</fullName>
    </submittedName>
</protein>
<keyword evidence="3" id="KW-1003">Cell membrane</keyword>
<evidence type="ECO:0000256" key="4">
    <source>
        <dbReference type="ARBA" id="ARBA00022519"/>
    </source>
</evidence>
<dbReference type="PANTHER" id="PTHR43357">
    <property type="entry name" value="INNER MEMBRANE ABC TRANSPORTER PERMEASE PROTEIN YDCV"/>
    <property type="match status" value="1"/>
</dbReference>
<keyword evidence="2 8" id="KW-0813">Transport</keyword>
<dbReference type="SUPFAM" id="SSF161098">
    <property type="entry name" value="MetI-like"/>
    <property type="match status" value="2"/>
</dbReference>
<dbReference type="AlphaFoldDB" id="A0A1M6I136"/>